<reference evidence="2 3" key="1">
    <citation type="submission" date="2018-08" db="EMBL/GenBank/DDBJ databases">
        <title>Aeromicrobium sp. M2KJ-4, whole genome shotgun sequence.</title>
        <authorList>
            <person name="Tuo L."/>
        </authorList>
    </citation>
    <scope>NUCLEOTIDE SEQUENCE [LARGE SCALE GENOMIC DNA]</scope>
    <source>
        <strain evidence="2 3">M2KJ-4</strain>
    </source>
</reference>
<evidence type="ECO:0000313" key="2">
    <source>
        <dbReference type="EMBL" id="REK70144.1"/>
    </source>
</evidence>
<dbReference type="RefSeq" id="WP_119704742.1">
    <property type="nucleotide sequence ID" value="NZ_JBHSOI010000002.1"/>
</dbReference>
<keyword evidence="3" id="KW-1185">Reference proteome</keyword>
<dbReference type="OrthoDB" id="3785831at2"/>
<proteinExistence type="predicted"/>
<dbReference type="EMBL" id="QUBR01000002">
    <property type="protein sequence ID" value="REK70144.1"/>
    <property type="molecule type" value="Genomic_DNA"/>
</dbReference>
<feature type="transmembrane region" description="Helical" evidence="1">
    <location>
        <begin position="163"/>
        <end position="186"/>
    </location>
</feature>
<evidence type="ECO:0008006" key="4">
    <source>
        <dbReference type="Google" id="ProtNLM"/>
    </source>
</evidence>
<keyword evidence="1" id="KW-0472">Membrane</keyword>
<evidence type="ECO:0000256" key="1">
    <source>
        <dbReference type="SAM" id="Phobius"/>
    </source>
</evidence>
<feature type="transmembrane region" description="Helical" evidence="1">
    <location>
        <begin position="134"/>
        <end position="157"/>
    </location>
</feature>
<feature type="transmembrane region" description="Helical" evidence="1">
    <location>
        <begin position="104"/>
        <end position="127"/>
    </location>
</feature>
<evidence type="ECO:0000313" key="3">
    <source>
        <dbReference type="Proteomes" id="UP000265581"/>
    </source>
</evidence>
<protein>
    <recommendedName>
        <fullName evidence="4">DUF4386 family protein</fullName>
    </recommendedName>
</protein>
<dbReference type="Proteomes" id="UP000265581">
    <property type="component" value="Unassembled WGS sequence"/>
</dbReference>
<feature type="transmembrane region" description="Helical" evidence="1">
    <location>
        <begin position="12"/>
        <end position="31"/>
    </location>
</feature>
<keyword evidence="1" id="KW-1133">Transmembrane helix</keyword>
<feature type="transmembrane region" description="Helical" evidence="1">
    <location>
        <begin position="43"/>
        <end position="62"/>
    </location>
</feature>
<accession>A0A371P2I0</accession>
<name>A0A371P2I0_9ACTN</name>
<feature type="transmembrane region" description="Helical" evidence="1">
    <location>
        <begin position="74"/>
        <end position="98"/>
    </location>
</feature>
<comment type="caution">
    <text evidence="2">The sequence shown here is derived from an EMBL/GenBank/DDBJ whole genome shotgun (WGS) entry which is preliminary data.</text>
</comment>
<gene>
    <name evidence="2" type="ORF">DX116_13325</name>
</gene>
<keyword evidence="1" id="KW-0812">Transmembrane</keyword>
<dbReference type="AlphaFoldDB" id="A0A371P2I0"/>
<organism evidence="2 3">
    <name type="scientific">Aeromicrobium endophyticum</name>
    <dbReference type="NCBI Taxonomy" id="2292704"/>
    <lineage>
        <taxon>Bacteria</taxon>
        <taxon>Bacillati</taxon>
        <taxon>Actinomycetota</taxon>
        <taxon>Actinomycetes</taxon>
        <taxon>Propionibacteriales</taxon>
        <taxon>Nocardioidaceae</taxon>
        <taxon>Aeromicrobium</taxon>
    </lineage>
</organism>
<sequence>METTRTSTRTAIAVLAPPVVIGLVGLTHPAHLTQDASAWWRDLHIVLLPLFPLLAVGPWLVARSIEPVYGRITLVLAYVYACFYSALDVLAGIAAGALKYDREGGLATVFGYASDLGQIGSIAYIGATAAAAGCLLRVAGAWVLPGAALALLGAYGFMENHVYPPWGVLSMLAIAVGWALMLTAAGRGPGARAPSRS</sequence>